<proteinExistence type="inferred from homology"/>
<keyword evidence="3" id="KW-0677">Repeat</keyword>
<dbReference type="PaxDb" id="3827-XP_004494534.1"/>
<keyword evidence="4" id="KW-0653">Protein transport</keyword>
<dbReference type="STRING" id="3827.A0A3Q7Y9E3"/>
<accession>A0A3Q7Y9E3</accession>
<evidence type="ECO:0000313" key="5">
    <source>
        <dbReference type="Proteomes" id="UP000087171"/>
    </source>
</evidence>
<name>A0A3Q7Y9E3_CICAR</name>
<protein>
    <submittedName>
        <fullName evidence="6">Importin subunit alpha-4-like</fullName>
    </submittedName>
</protein>
<organism evidence="5 6">
    <name type="scientific">Cicer arietinum</name>
    <name type="common">Chickpea</name>
    <name type="synonym">Garbanzo</name>
    <dbReference type="NCBI Taxonomy" id="3827"/>
    <lineage>
        <taxon>Eukaryota</taxon>
        <taxon>Viridiplantae</taxon>
        <taxon>Streptophyta</taxon>
        <taxon>Embryophyta</taxon>
        <taxon>Tracheophyta</taxon>
        <taxon>Spermatophyta</taxon>
        <taxon>Magnoliopsida</taxon>
        <taxon>eudicotyledons</taxon>
        <taxon>Gunneridae</taxon>
        <taxon>Pentapetalae</taxon>
        <taxon>rosids</taxon>
        <taxon>fabids</taxon>
        <taxon>Fabales</taxon>
        <taxon>Fabaceae</taxon>
        <taxon>Papilionoideae</taxon>
        <taxon>50 kb inversion clade</taxon>
        <taxon>NPAAA clade</taxon>
        <taxon>Hologalegina</taxon>
        <taxon>IRL clade</taxon>
        <taxon>Cicereae</taxon>
        <taxon>Cicer</taxon>
    </lineage>
</organism>
<gene>
    <name evidence="6" type="primary">LOC101507268</name>
</gene>
<evidence type="ECO:0000256" key="1">
    <source>
        <dbReference type="ARBA" id="ARBA00010394"/>
    </source>
</evidence>
<comment type="similarity">
    <text evidence="1">Belongs to the importin alpha family.</text>
</comment>
<evidence type="ECO:0000256" key="3">
    <source>
        <dbReference type="ARBA" id="ARBA00022737"/>
    </source>
</evidence>
<reference evidence="6" key="2">
    <citation type="submission" date="2025-08" db="UniProtKB">
        <authorList>
            <consortium name="RefSeq"/>
        </authorList>
    </citation>
    <scope>IDENTIFICATION</scope>
    <source>
        <tissue evidence="6">Etiolated seedlings</tissue>
    </source>
</reference>
<dbReference type="PANTHER" id="PTHR23316">
    <property type="entry name" value="IMPORTIN ALPHA"/>
    <property type="match status" value="1"/>
</dbReference>
<evidence type="ECO:0000256" key="4">
    <source>
        <dbReference type="ARBA" id="ARBA00022927"/>
    </source>
</evidence>
<dbReference type="InterPro" id="IPR000225">
    <property type="entry name" value="Armadillo"/>
</dbReference>
<dbReference type="InterPro" id="IPR016024">
    <property type="entry name" value="ARM-type_fold"/>
</dbReference>
<dbReference type="OrthoDB" id="29145at2759"/>
<dbReference type="AlphaFoldDB" id="A0A3Q7Y9E3"/>
<dbReference type="RefSeq" id="XP_027188722.1">
    <property type="nucleotide sequence ID" value="XM_027332921.1"/>
</dbReference>
<evidence type="ECO:0000313" key="6">
    <source>
        <dbReference type="RefSeq" id="XP_027188722.1"/>
    </source>
</evidence>
<keyword evidence="5" id="KW-1185">Reference proteome</keyword>
<dbReference type="Gene3D" id="1.25.10.10">
    <property type="entry name" value="Leucine-rich Repeat Variant"/>
    <property type="match status" value="1"/>
</dbReference>
<dbReference type="Proteomes" id="UP000087171">
    <property type="component" value="Chromosome Ca3"/>
</dbReference>
<dbReference type="InterPro" id="IPR011989">
    <property type="entry name" value="ARM-like"/>
</dbReference>
<keyword evidence="2" id="KW-0813">Transport</keyword>
<dbReference type="SMART" id="SM00185">
    <property type="entry name" value="ARM"/>
    <property type="match status" value="6"/>
</dbReference>
<reference evidence="5" key="1">
    <citation type="journal article" date="2013" name="Nat. Biotechnol.">
        <title>Draft genome sequence of chickpea (Cicer arietinum) provides a resource for trait improvement.</title>
        <authorList>
            <person name="Varshney R.K."/>
            <person name="Song C."/>
            <person name="Saxena R.K."/>
            <person name="Azam S."/>
            <person name="Yu S."/>
            <person name="Sharpe A.G."/>
            <person name="Cannon S."/>
            <person name="Baek J."/>
            <person name="Rosen B.D."/>
            <person name="Tar'an B."/>
            <person name="Millan T."/>
            <person name="Zhang X."/>
            <person name="Ramsay L.D."/>
            <person name="Iwata A."/>
            <person name="Wang Y."/>
            <person name="Nelson W."/>
            <person name="Farmer A.D."/>
            <person name="Gaur P.M."/>
            <person name="Soderlund C."/>
            <person name="Penmetsa R.V."/>
            <person name="Xu C."/>
            <person name="Bharti A.K."/>
            <person name="He W."/>
            <person name="Winter P."/>
            <person name="Zhao S."/>
            <person name="Hane J.K."/>
            <person name="Carrasquilla-Garcia N."/>
            <person name="Condie J.A."/>
            <person name="Upadhyaya H.D."/>
            <person name="Luo M.C."/>
            <person name="Thudi M."/>
            <person name="Gowda C.L."/>
            <person name="Singh N.P."/>
            <person name="Lichtenzveig J."/>
            <person name="Gali K.K."/>
            <person name="Rubio J."/>
            <person name="Nadarajan N."/>
            <person name="Dolezel J."/>
            <person name="Bansal K.C."/>
            <person name="Xu X."/>
            <person name="Edwards D."/>
            <person name="Zhang G."/>
            <person name="Kahl G."/>
            <person name="Gil J."/>
            <person name="Singh K.B."/>
            <person name="Datta S.K."/>
            <person name="Jackson S.A."/>
            <person name="Wang J."/>
            <person name="Cook D.R."/>
        </authorList>
    </citation>
    <scope>NUCLEOTIDE SEQUENCE [LARGE SCALE GENOMIC DNA]</scope>
    <source>
        <strain evidence="5">cv. CDC Frontier</strain>
    </source>
</reference>
<dbReference type="KEGG" id="cam:101507268"/>
<dbReference type="SUPFAM" id="SSF48371">
    <property type="entry name" value="ARM repeat"/>
    <property type="match status" value="1"/>
</dbReference>
<evidence type="ECO:0000256" key="2">
    <source>
        <dbReference type="ARBA" id="ARBA00022448"/>
    </source>
</evidence>
<dbReference type="Pfam" id="PF00514">
    <property type="entry name" value="Arm"/>
    <property type="match status" value="3"/>
</dbReference>
<sequence length="356" mass="39524">MSVLYIEQAAWVLGNISMDSLAARDLILDHGGLIPLASLLSSPQISDVFTIVPWTLANLCRKPSPPFQKIKPLLPVLIDLIVMPDEKVVRDACCALSCLSEGSDEMIEAIIKAGFIPRLVALLMHQSAEYAEPALRTIGNIVCGSTAQAQAVIDNRVLHCFYLLLTAVCHDTTMISEICWIISNITTDTTTQLEAVIDADLIRPLVRLTRAEFPIKKEAAWAISNACMLGTTEQIQMLVNSDCIIALCDLLSCSDLEVVVFCLEALENILSVAELEEYYLVIDGPNLHAQLMHQCGGWDKILNLLTNGNLQIFERSTQMLLRFWSEDFDVFCQNSRHYRSFSFGTKVPFAFIISPN</sequence>
<dbReference type="GO" id="GO:0015031">
    <property type="term" value="P:protein transport"/>
    <property type="evidence" value="ECO:0007669"/>
    <property type="project" value="UniProtKB-KW"/>
</dbReference>